<name>A0A7U3YJB4_DESPD</name>
<evidence type="ECO:0000313" key="9">
    <source>
        <dbReference type="Proteomes" id="UP000006365"/>
    </source>
</evidence>
<feature type="transmembrane region" description="Helical" evidence="6">
    <location>
        <begin position="315"/>
        <end position="337"/>
    </location>
</feature>
<gene>
    <name evidence="8" type="ordered locus">Despr_0251</name>
</gene>
<dbReference type="Pfam" id="PF02687">
    <property type="entry name" value="FtsX"/>
    <property type="match status" value="2"/>
</dbReference>
<feature type="transmembrane region" description="Helical" evidence="6">
    <location>
        <begin position="780"/>
        <end position="807"/>
    </location>
</feature>
<evidence type="ECO:0000259" key="7">
    <source>
        <dbReference type="Pfam" id="PF02687"/>
    </source>
</evidence>
<feature type="transmembrane region" description="Helical" evidence="6">
    <location>
        <begin position="357"/>
        <end position="377"/>
    </location>
</feature>
<dbReference type="GO" id="GO:0005886">
    <property type="term" value="C:plasma membrane"/>
    <property type="evidence" value="ECO:0007669"/>
    <property type="project" value="UniProtKB-SubCell"/>
</dbReference>
<feature type="domain" description="ABC3 transporter permease C-terminal" evidence="7">
    <location>
        <begin position="268"/>
        <end position="381"/>
    </location>
</feature>
<evidence type="ECO:0000256" key="3">
    <source>
        <dbReference type="ARBA" id="ARBA00022692"/>
    </source>
</evidence>
<accession>A0A7U3YJB4</accession>
<dbReference type="RefSeq" id="WP_015722986.1">
    <property type="nucleotide sequence ID" value="NC_014972.1"/>
</dbReference>
<sequence>MKVLLRLVWRGLVRHPRFSLLFLVNLALGLTGFLLVSSFSATLSRYVDGHLREILTADVVIQGSRPLTEQERERVRRVAGPDSRFSRQIAFYTMVKGGGTSKLAQIVAIDAAYPLYGAFQDAGQPVDPHLLAALQEQPRLLMSRETARSYGLRPDDPLTIGQLVSTARTFFDRDPGGGFTGLTLAPKIYLGLPQVESSNLIRFGSRVTHTCFIRLPETADNAEVATRLGAALAGPEGKSDLRVSSTVDVNRRLGRAVGYFSSFLGLASMASLGLAGLAGGYLFREHLRGRRREIAILLSLGAGRRQCLLLPMGELALLGLGAACLATMLSQALLPLFSRLFVGLIPVDLHLGVDPASVLMTLVIGTAGSLLFCLPVYRRILAVRPLSLLRDQFDNGSPSWQERILQSATLVPAVGLLFFLAVRLSHTPAQGIGFAVGLAAVIGLLALIGRMLAAGCRRWSRTDRLTWRIVWRNLYRNRLAASAVFAALATALLLVNLIPQVEKGLIAEIGQPEGMERPDLFLIDIQEEQRQPLEALLHTEQVVLSPLAPMVQGRIASINGIPFARWRDQHGAGDERGLRRTEFNFSSRTRLDPSEHVVEGVPLPTIPWAMDAGEPFALSMEREFSERLRVGIGDRMVIDILGIELEGRIVNLRKVRWNSFQPNFFMLVQPGVLDEAPKTYLASVSGVENKDKQALVNRLTAAFANISVIDVSGTVERLSALTAQLSQSLRFMAGIALATGLVTVVAIARQEALRREREINLLRVLGAGIGRIRTLMMLEFALLGGAAALIALLLSLCCSLGISWLMFDRLWQFQWLSAILLLLSAPLICSFIALLAADSVIRRPPTTLLG</sequence>
<feature type="domain" description="ABC3 transporter permease C-terminal" evidence="7">
    <location>
        <begin position="731"/>
        <end position="845"/>
    </location>
</feature>
<comment type="subcellular location">
    <subcellularLocation>
        <location evidence="1">Cell membrane</location>
        <topology evidence="1">Multi-pass membrane protein</topology>
    </subcellularLocation>
</comment>
<evidence type="ECO:0000256" key="1">
    <source>
        <dbReference type="ARBA" id="ARBA00004651"/>
    </source>
</evidence>
<dbReference type="AlphaFoldDB" id="A0A7U3YJB4"/>
<feature type="transmembrane region" description="Helical" evidence="6">
    <location>
        <begin position="431"/>
        <end position="453"/>
    </location>
</feature>
<dbReference type="EMBL" id="CP002364">
    <property type="protein sequence ID" value="ADW16438.1"/>
    <property type="molecule type" value="Genomic_DNA"/>
</dbReference>
<keyword evidence="3 6" id="KW-0812">Transmembrane</keyword>
<dbReference type="Proteomes" id="UP000006365">
    <property type="component" value="Chromosome"/>
</dbReference>
<feature type="transmembrane region" description="Helical" evidence="6">
    <location>
        <begin position="404"/>
        <end position="425"/>
    </location>
</feature>
<dbReference type="InterPro" id="IPR003838">
    <property type="entry name" value="ABC3_permease_C"/>
</dbReference>
<evidence type="ECO:0000256" key="2">
    <source>
        <dbReference type="ARBA" id="ARBA00022475"/>
    </source>
</evidence>
<organism evidence="8 9">
    <name type="scientific">Desulfobulbus propionicus (strain ATCC 33891 / DSM 2032 / VKM B-1956 / 1pr3)</name>
    <dbReference type="NCBI Taxonomy" id="577650"/>
    <lineage>
        <taxon>Bacteria</taxon>
        <taxon>Pseudomonadati</taxon>
        <taxon>Thermodesulfobacteriota</taxon>
        <taxon>Desulfobulbia</taxon>
        <taxon>Desulfobulbales</taxon>
        <taxon>Desulfobulbaceae</taxon>
        <taxon>Desulfobulbus</taxon>
    </lineage>
</organism>
<feature type="transmembrane region" description="Helical" evidence="6">
    <location>
        <begin position="259"/>
        <end position="283"/>
    </location>
</feature>
<feature type="transmembrane region" description="Helical" evidence="6">
    <location>
        <begin position="474"/>
        <end position="498"/>
    </location>
</feature>
<evidence type="ECO:0000256" key="6">
    <source>
        <dbReference type="SAM" id="Phobius"/>
    </source>
</evidence>
<dbReference type="KEGG" id="dpr:Despr_0251"/>
<reference evidence="8 9" key="1">
    <citation type="journal article" date="2011" name="Stand. Genomic Sci.">
        <title>Complete genome sequence of Desulfobulbus propionicus type strain (1pr3).</title>
        <authorList>
            <person name="Pagani I."/>
            <person name="Lapidus A."/>
            <person name="Nolan M."/>
            <person name="Lucas S."/>
            <person name="Hammon N."/>
            <person name="Deshpande S."/>
            <person name="Cheng J.F."/>
            <person name="Chertkov O."/>
            <person name="Davenport K."/>
            <person name="Tapia R."/>
            <person name="Han C."/>
            <person name="Goodwin L."/>
            <person name="Pitluck S."/>
            <person name="Liolios K."/>
            <person name="Mavromatis K."/>
            <person name="Ivanova N."/>
            <person name="Mikhailova N."/>
            <person name="Pati A."/>
            <person name="Chen A."/>
            <person name="Palaniappan K."/>
            <person name="Land M."/>
            <person name="Hauser L."/>
            <person name="Chang Y.J."/>
            <person name="Jeffries C.D."/>
            <person name="Detter J.C."/>
            <person name="Brambilla E."/>
            <person name="Kannan K.P."/>
            <person name="Djao O.D."/>
            <person name="Rohde M."/>
            <person name="Pukall R."/>
            <person name="Spring S."/>
            <person name="Goker M."/>
            <person name="Sikorski J."/>
            <person name="Woyke T."/>
            <person name="Bristow J."/>
            <person name="Eisen J.A."/>
            <person name="Markowitz V."/>
            <person name="Hugenholtz P."/>
            <person name="Kyrpides N.C."/>
            <person name="Klenk H.P."/>
        </authorList>
    </citation>
    <scope>NUCLEOTIDE SEQUENCE [LARGE SCALE GENOMIC DNA]</scope>
    <source>
        <strain evidence="9">ATCC 33891 / DSM 2032 / 1pr3</strain>
    </source>
</reference>
<evidence type="ECO:0000256" key="5">
    <source>
        <dbReference type="ARBA" id="ARBA00023136"/>
    </source>
</evidence>
<protein>
    <recommendedName>
        <fullName evidence="7">ABC3 transporter permease C-terminal domain-containing protein</fullName>
    </recommendedName>
</protein>
<feature type="transmembrane region" description="Helical" evidence="6">
    <location>
        <begin position="729"/>
        <end position="748"/>
    </location>
</feature>
<evidence type="ECO:0000313" key="8">
    <source>
        <dbReference type="EMBL" id="ADW16438.1"/>
    </source>
</evidence>
<dbReference type="PANTHER" id="PTHR30287">
    <property type="entry name" value="MEMBRANE COMPONENT OF PREDICTED ABC SUPERFAMILY METABOLITE UPTAKE TRANSPORTER"/>
    <property type="match status" value="1"/>
</dbReference>
<keyword evidence="5 6" id="KW-0472">Membrane</keyword>
<evidence type="ECO:0000256" key="4">
    <source>
        <dbReference type="ARBA" id="ARBA00022989"/>
    </source>
</evidence>
<dbReference type="PANTHER" id="PTHR30287:SF1">
    <property type="entry name" value="INNER MEMBRANE PROTEIN"/>
    <property type="match status" value="1"/>
</dbReference>
<feature type="transmembrane region" description="Helical" evidence="6">
    <location>
        <begin position="813"/>
        <end position="837"/>
    </location>
</feature>
<keyword evidence="4 6" id="KW-1133">Transmembrane helix</keyword>
<keyword evidence="9" id="KW-1185">Reference proteome</keyword>
<keyword evidence="2" id="KW-1003">Cell membrane</keyword>
<proteinExistence type="predicted"/>
<dbReference type="InterPro" id="IPR038766">
    <property type="entry name" value="Membrane_comp_ABC_pdt"/>
</dbReference>